<dbReference type="EMBL" id="CM018045">
    <property type="protein sequence ID" value="KAA8527838.1"/>
    <property type="molecule type" value="Genomic_DNA"/>
</dbReference>
<evidence type="ECO:0000313" key="2">
    <source>
        <dbReference type="EMBL" id="KAA8527838.1"/>
    </source>
</evidence>
<gene>
    <name evidence="2" type="ORF">F0562_035293</name>
</gene>
<dbReference type="Proteomes" id="UP000325577">
    <property type="component" value="Linkage Group LG21"/>
</dbReference>
<reference evidence="2 3" key="1">
    <citation type="submission" date="2019-09" db="EMBL/GenBank/DDBJ databases">
        <title>A chromosome-level genome assembly of the Chinese tupelo Nyssa sinensis.</title>
        <authorList>
            <person name="Yang X."/>
            <person name="Kang M."/>
            <person name="Yang Y."/>
            <person name="Xiong H."/>
            <person name="Wang M."/>
            <person name="Zhang Z."/>
            <person name="Wang Z."/>
            <person name="Wu H."/>
            <person name="Ma T."/>
            <person name="Liu J."/>
            <person name="Xi Z."/>
        </authorList>
    </citation>
    <scope>NUCLEOTIDE SEQUENCE [LARGE SCALE GENOMIC DNA]</scope>
    <source>
        <strain evidence="2">J267</strain>
        <tissue evidence="2">Leaf</tissue>
    </source>
</reference>
<organism evidence="2 3">
    <name type="scientific">Nyssa sinensis</name>
    <dbReference type="NCBI Taxonomy" id="561372"/>
    <lineage>
        <taxon>Eukaryota</taxon>
        <taxon>Viridiplantae</taxon>
        <taxon>Streptophyta</taxon>
        <taxon>Embryophyta</taxon>
        <taxon>Tracheophyta</taxon>
        <taxon>Spermatophyta</taxon>
        <taxon>Magnoliopsida</taxon>
        <taxon>eudicotyledons</taxon>
        <taxon>Gunneridae</taxon>
        <taxon>Pentapetalae</taxon>
        <taxon>asterids</taxon>
        <taxon>Cornales</taxon>
        <taxon>Nyssaceae</taxon>
        <taxon>Nyssa</taxon>
    </lineage>
</organism>
<dbReference type="PANTHER" id="PTHR34191:SF20">
    <property type="entry name" value="LATE EMBRYOGENESIS ABUNDANT PROTEIN (LEA) FAMILY PROTEIN"/>
    <property type="match status" value="1"/>
</dbReference>
<sequence length="96" mass="10272">MSSAQSNAPSGQSPAQSRGQAQAKTEEWVQSAQHTATRACDKMADSKEEAQRGKEQSAGFLQQTGEQVMNMAQGAIDGMKNTLGVNNNEKNSNDKK</sequence>
<feature type="compositionally biased region" description="Basic and acidic residues" evidence="1">
    <location>
        <begin position="39"/>
        <end position="55"/>
    </location>
</feature>
<dbReference type="PANTHER" id="PTHR34191">
    <property type="entry name" value="LATE EMBRYOGENESIS ABUNDANT PROTEIN (LEA) FAMILY PROTEIN"/>
    <property type="match status" value="1"/>
</dbReference>
<accession>A0A5J5ACJ9</accession>
<dbReference type="InterPro" id="IPR039624">
    <property type="entry name" value="LEA1/2/D7/KIN2"/>
</dbReference>
<protein>
    <submittedName>
        <fullName evidence="2">Uncharacterized protein</fullName>
    </submittedName>
</protein>
<proteinExistence type="predicted"/>
<dbReference type="OrthoDB" id="1894923at2759"/>
<name>A0A5J5ACJ9_9ASTE</name>
<feature type="compositionally biased region" description="Polar residues" evidence="1">
    <location>
        <begin position="1"/>
        <end position="36"/>
    </location>
</feature>
<evidence type="ECO:0000313" key="3">
    <source>
        <dbReference type="Proteomes" id="UP000325577"/>
    </source>
</evidence>
<keyword evidence="3" id="KW-1185">Reference proteome</keyword>
<feature type="region of interest" description="Disordered" evidence="1">
    <location>
        <begin position="1"/>
        <end position="96"/>
    </location>
</feature>
<evidence type="ECO:0000256" key="1">
    <source>
        <dbReference type="SAM" id="MobiDB-lite"/>
    </source>
</evidence>
<dbReference type="AlphaFoldDB" id="A0A5J5ACJ9"/>